<dbReference type="RefSeq" id="WP_092902283.1">
    <property type="nucleotide sequence ID" value="NZ_FOZS01000001.1"/>
</dbReference>
<feature type="region of interest" description="Disordered" evidence="1">
    <location>
        <begin position="1"/>
        <end position="29"/>
    </location>
</feature>
<evidence type="ECO:0000313" key="3">
    <source>
        <dbReference type="EMBL" id="SFS47816.1"/>
    </source>
</evidence>
<organism evidence="3 4">
    <name type="scientific">Halostagnicola kamekurae</name>
    <dbReference type="NCBI Taxonomy" id="619731"/>
    <lineage>
        <taxon>Archaea</taxon>
        <taxon>Methanobacteriati</taxon>
        <taxon>Methanobacteriota</taxon>
        <taxon>Stenosarchaea group</taxon>
        <taxon>Halobacteria</taxon>
        <taxon>Halobacteriales</taxon>
        <taxon>Natrialbaceae</taxon>
        <taxon>Halostagnicola</taxon>
    </lineage>
</organism>
<accession>A0A1I6Q5U0</accession>
<feature type="compositionally biased region" description="Low complexity" evidence="1">
    <location>
        <begin position="13"/>
        <end position="29"/>
    </location>
</feature>
<name>A0A1I6Q5U0_9EURY</name>
<dbReference type="Proteomes" id="UP000199199">
    <property type="component" value="Unassembled WGS sequence"/>
</dbReference>
<sequence length="217" mass="24341">MSDGTHTPDETDSVASAAGDTATGSTADALADVPDWDDEYVDRVSDRLFHNYDLERDYAVEGERFTLYGRMQLVNKKHFLHPALSLAEHESTEHLFVGRVDAVDDRTLDRFVDLGERLADEWIEPDEEHFSTEFTFVTIAPSVPDSIRERVAGFDGRTLLKYGFHGHYEINLAVVAPDDEDLVASENADVASAFRLWDPIETDDPGLLGLLSRRLQL</sequence>
<evidence type="ECO:0000256" key="1">
    <source>
        <dbReference type="SAM" id="MobiDB-lite"/>
    </source>
</evidence>
<evidence type="ECO:0000259" key="2">
    <source>
        <dbReference type="Pfam" id="PF26226"/>
    </source>
</evidence>
<gene>
    <name evidence="3" type="ORF">SAMN04488556_1003</name>
</gene>
<feature type="domain" description="DUF8052" evidence="2">
    <location>
        <begin position="38"/>
        <end position="195"/>
    </location>
</feature>
<dbReference type="Pfam" id="PF26226">
    <property type="entry name" value="DUF8052"/>
    <property type="match status" value="1"/>
</dbReference>
<dbReference type="OrthoDB" id="210068at2157"/>
<proteinExistence type="predicted"/>
<keyword evidence="4" id="KW-1185">Reference proteome</keyword>
<evidence type="ECO:0000313" key="4">
    <source>
        <dbReference type="Proteomes" id="UP000199199"/>
    </source>
</evidence>
<dbReference type="InterPro" id="IPR058365">
    <property type="entry name" value="DUF8052"/>
</dbReference>
<protein>
    <recommendedName>
        <fullName evidence="2">DUF8052 domain-containing protein</fullName>
    </recommendedName>
</protein>
<dbReference type="EMBL" id="FOZS01000001">
    <property type="protein sequence ID" value="SFS47816.1"/>
    <property type="molecule type" value="Genomic_DNA"/>
</dbReference>
<reference evidence="4" key="1">
    <citation type="submission" date="2016-10" db="EMBL/GenBank/DDBJ databases">
        <authorList>
            <person name="Varghese N."/>
            <person name="Submissions S."/>
        </authorList>
    </citation>
    <scope>NUCLEOTIDE SEQUENCE [LARGE SCALE GENOMIC DNA]</scope>
    <source>
        <strain evidence="4">DSM 22427</strain>
    </source>
</reference>
<dbReference type="AlphaFoldDB" id="A0A1I6Q5U0"/>